<dbReference type="NCBIfam" id="NF000995">
    <property type="entry name" value="PRK00104.1-4"/>
    <property type="match status" value="1"/>
</dbReference>
<dbReference type="RefSeq" id="WP_182091303.1">
    <property type="nucleotide sequence ID" value="NZ_CP059540.1"/>
</dbReference>
<dbReference type="PANTHER" id="PTHR33969:SF2">
    <property type="entry name" value="SEGREGATION AND CONDENSATION PROTEIN A"/>
    <property type="match status" value="1"/>
</dbReference>
<protein>
    <recommendedName>
        <fullName evidence="2 3">Segregation and condensation protein A</fullName>
    </recommendedName>
</protein>
<dbReference type="EMBL" id="CP059540">
    <property type="protein sequence ID" value="QMT16218.1"/>
    <property type="molecule type" value="Genomic_DNA"/>
</dbReference>
<keyword evidence="3" id="KW-0132">Cell division</keyword>
<dbReference type="Proteomes" id="UP000514716">
    <property type="component" value="Chromosome"/>
</dbReference>
<comment type="similarity">
    <text evidence="3">Belongs to the ScpA family.</text>
</comment>
<dbReference type="Pfam" id="PF02616">
    <property type="entry name" value="SMC_ScpA"/>
    <property type="match status" value="1"/>
</dbReference>
<evidence type="ECO:0000256" key="2">
    <source>
        <dbReference type="ARBA" id="ARBA00044777"/>
    </source>
</evidence>
<dbReference type="Gene3D" id="6.10.250.2410">
    <property type="match status" value="1"/>
</dbReference>
<evidence type="ECO:0000256" key="1">
    <source>
        <dbReference type="ARBA" id="ARBA00022829"/>
    </source>
</evidence>
<dbReference type="HAMAP" id="MF_01805">
    <property type="entry name" value="ScpA"/>
    <property type="match status" value="1"/>
</dbReference>
<keyword evidence="5" id="KW-1185">Reference proteome</keyword>
<comment type="function">
    <text evidence="3">Participates in chromosomal partition during cell division. May act via the formation of a condensin-like complex containing Smc and ScpB that pull DNA away from mid-cell into both cell halves.</text>
</comment>
<dbReference type="Gene3D" id="1.10.10.580">
    <property type="entry name" value="Structural maintenance of chromosome 1. Chain E"/>
    <property type="match status" value="1"/>
</dbReference>
<dbReference type="KEGG" id="pdec:H1Q58_09520"/>
<accession>A0A7D7R871</accession>
<keyword evidence="3" id="KW-0131">Cell cycle</keyword>
<keyword evidence="3" id="KW-0963">Cytoplasm</keyword>
<dbReference type="GO" id="GO:0007059">
    <property type="term" value="P:chromosome segregation"/>
    <property type="evidence" value="ECO:0007669"/>
    <property type="project" value="UniProtKB-UniRule"/>
</dbReference>
<keyword evidence="1 3" id="KW-0159">Chromosome partition</keyword>
<dbReference type="InterPro" id="IPR003768">
    <property type="entry name" value="ScpA"/>
</dbReference>
<name>A0A7D7R871_PLAMR</name>
<sequence length="257" mass="29699">MSYEVKVDAFEGPLDLLLHLIHRLEIDIYDIPVSQITTQYMEHIRAMQVLELNEASEYLVMAATLLAIKSKTLLPVHEGEVDEIDYEFDEEDPRDELVSRLIEYKKYKEAAEELKKLEDDRSILYSKAPADLSELNPPLELAVDDANAYDMLGAFQKMLRRKQLRAPLSTRVARQEVSIKEQMGSMVERLKSFKGRANFSELFPSDDQAVLVVSFLSLLELMKRQVIAVEQQKNFTELSVELRKETWQDEEEPFGPN</sequence>
<gene>
    <name evidence="3" type="primary">scpA</name>
    <name evidence="4" type="ORF">H1Q58_09520</name>
</gene>
<comment type="subcellular location">
    <subcellularLocation>
        <location evidence="3">Cytoplasm</location>
    </subcellularLocation>
    <text evidence="3">Associated with two foci at the outer edges of the nucleoid region in young cells, and at four foci within both cell halves in older cells.</text>
</comment>
<evidence type="ECO:0000313" key="5">
    <source>
        <dbReference type="Proteomes" id="UP000514716"/>
    </source>
</evidence>
<evidence type="ECO:0000313" key="4">
    <source>
        <dbReference type="EMBL" id="QMT16218.1"/>
    </source>
</evidence>
<dbReference type="AlphaFoldDB" id="A0A7D7R871"/>
<dbReference type="GO" id="GO:0006260">
    <property type="term" value="P:DNA replication"/>
    <property type="evidence" value="ECO:0007669"/>
    <property type="project" value="UniProtKB-UniRule"/>
</dbReference>
<dbReference type="GO" id="GO:0005737">
    <property type="term" value="C:cytoplasm"/>
    <property type="evidence" value="ECO:0007669"/>
    <property type="project" value="UniProtKB-SubCell"/>
</dbReference>
<dbReference type="PANTHER" id="PTHR33969">
    <property type="entry name" value="SEGREGATION AND CONDENSATION PROTEIN A"/>
    <property type="match status" value="1"/>
</dbReference>
<reference evidence="4 5" key="1">
    <citation type="submission" date="2020-07" db="EMBL/GenBank/DDBJ databases">
        <title>Screening of a cold-adapted Planococcus bacterium producing protease in traditional shrimp paste and protease identification by genome sequencing.</title>
        <authorList>
            <person name="Gao R."/>
            <person name="Leng W."/>
            <person name="Chu Q."/>
            <person name="Wu X."/>
            <person name="Liu H."/>
            <person name="Li X."/>
        </authorList>
    </citation>
    <scope>NUCLEOTIDE SEQUENCE [LARGE SCALE GENOMIC DNA]</scope>
    <source>
        <strain evidence="4 5">XJ11</strain>
    </source>
</reference>
<dbReference type="GO" id="GO:0051301">
    <property type="term" value="P:cell division"/>
    <property type="evidence" value="ECO:0007669"/>
    <property type="project" value="UniProtKB-KW"/>
</dbReference>
<dbReference type="InterPro" id="IPR023093">
    <property type="entry name" value="ScpA-like_C"/>
</dbReference>
<comment type="subunit">
    <text evidence="3">Component of a cohesin-like complex composed of ScpA, ScpB and the Smc homodimer, in which ScpA and ScpB bind to the head domain of Smc. The presence of the three proteins is required for the association of the complex with DNA.</text>
</comment>
<organism evidence="4 5">
    <name type="scientific">Planococcus maritimus</name>
    <dbReference type="NCBI Taxonomy" id="192421"/>
    <lineage>
        <taxon>Bacteria</taxon>
        <taxon>Bacillati</taxon>
        <taxon>Bacillota</taxon>
        <taxon>Bacilli</taxon>
        <taxon>Bacillales</taxon>
        <taxon>Caryophanaceae</taxon>
        <taxon>Planococcus</taxon>
    </lineage>
</organism>
<evidence type="ECO:0000256" key="3">
    <source>
        <dbReference type="HAMAP-Rule" id="MF_01805"/>
    </source>
</evidence>
<proteinExistence type="inferred from homology"/>